<name>A0ACC3MDV7_9PEZI</name>
<reference evidence="1" key="1">
    <citation type="submission" date="2023-07" db="EMBL/GenBank/DDBJ databases">
        <title>Black Yeasts Isolated from many extreme environments.</title>
        <authorList>
            <person name="Coleine C."/>
            <person name="Stajich J.E."/>
            <person name="Selbmann L."/>
        </authorList>
    </citation>
    <scope>NUCLEOTIDE SEQUENCE</scope>
    <source>
        <strain evidence="1">CCFEE 5714</strain>
    </source>
</reference>
<organism evidence="1 2">
    <name type="scientific">Vermiconidia calcicola</name>
    <dbReference type="NCBI Taxonomy" id="1690605"/>
    <lineage>
        <taxon>Eukaryota</taxon>
        <taxon>Fungi</taxon>
        <taxon>Dikarya</taxon>
        <taxon>Ascomycota</taxon>
        <taxon>Pezizomycotina</taxon>
        <taxon>Dothideomycetes</taxon>
        <taxon>Dothideomycetidae</taxon>
        <taxon>Mycosphaerellales</taxon>
        <taxon>Extremaceae</taxon>
        <taxon>Vermiconidia</taxon>
    </lineage>
</organism>
<evidence type="ECO:0000313" key="1">
    <source>
        <dbReference type="EMBL" id="KAK3686737.1"/>
    </source>
</evidence>
<protein>
    <submittedName>
        <fullName evidence="1">Uncharacterized protein</fullName>
    </submittedName>
</protein>
<evidence type="ECO:0000313" key="2">
    <source>
        <dbReference type="Proteomes" id="UP001281147"/>
    </source>
</evidence>
<dbReference type="Proteomes" id="UP001281147">
    <property type="component" value="Unassembled WGS sequence"/>
</dbReference>
<keyword evidence="2" id="KW-1185">Reference proteome</keyword>
<accession>A0ACC3MDV7</accession>
<comment type="caution">
    <text evidence="1">The sequence shown here is derived from an EMBL/GenBank/DDBJ whole genome shotgun (WGS) entry which is preliminary data.</text>
</comment>
<gene>
    <name evidence="1" type="ORF">LTR37_019529</name>
</gene>
<proteinExistence type="predicted"/>
<sequence>MATNNASINMSSNPTTKPSRRKTVKMDKRNATSPVPEERPQKHIKATTNIKPMKVVDTSSHNKDTPALDTTFATVSAPAPTATSANGGCGAPAEVLPSYKQVSTKGESDASQEVERLKATIADMQAQAKNKAEDMTKLEDAIKELNFEVQEGNAKIVILEESSRAAEEAKTKDAATIKAQAKEIAKLTDDNAKLSEEYTKLKMEAGKNKHALGVKISTLKANKHALGVKIKTVQMCLWDRFTDFETEASANAHLRDENTDLEHKYLDSELEIIEFDNGDHESLSK</sequence>
<dbReference type="EMBL" id="JAUTXU010000305">
    <property type="protein sequence ID" value="KAK3686737.1"/>
    <property type="molecule type" value="Genomic_DNA"/>
</dbReference>